<feature type="non-terminal residue" evidence="1">
    <location>
        <position position="1"/>
    </location>
</feature>
<dbReference type="AlphaFoldDB" id="A0A0H5R9N5"/>
<accession>A0A0H5R9N5</accession>
<name>A0A0H5R9N5_9EUKA</name>
<evidence type="ECO:0000313" key="1">
    <source>
        <dbReference type="EMBL" id="CRZ10793.1"/>
    </source>
</evidence>
<protein>
    <submittedName>
        <fullName evidence="1">Uncharacterized protein</fullName>
    </submittedName>
</protein>
<dbReference type="EMBL" id="HACM01010351">
    <property type="protein sequence ID" value="CRZ10793.1"/>
    <property type="molecule type" value="Transcribed_RNA"/>
</dbReference>
<sequence length="539" mass="60467">LRKIAGLIPPNLMFVKLIFNDGNDAQLIHLRDTRDFSVIQDVLQLRGYGKQVWVDGAVSLLITNAAQLHNAIINHTGSEPIVIQSRSKPDKISTLDLPAHTAGKFYGHKDHPMIITHDIGMRAISGKKTQPTSSIHLEQSEMSKEQILKWLADRKGSSIRIIERALNLWRPKMGTNLALIVQNLAPEKVSEIILEVLPFVASIASQWRDISLSSSPTTIIASHDAAAIIAGNLLGINPCSNLHSLLTSDLKDRSDLDDRRRCILALMGYFKKQILLKNRQITFSRHNPNMKYTGSELELNSIPVMVPILEGSLTPEGPGLCPVQVWFVDTNIVCLRSNNVHPERWQRLLSFPDIMAVDNVQKPLAAGDLIICSGLMQYFAYRPMNQQYQPCQNEITIACTSFDDVSEHANFYSESYMIEIINRWISLFSNCPDQLIACKSMEKGPYDMNFLLVALAATIARRRIVFCKDVSAHVHAVPLTDLTEILPTLARTSVAELWRFLKTVNLCDGPILHQLSILVSNGYPQPSRSRRLFNRVLIT</sequence>
<organism evidence="1">
    <name type="scientific">Spongospora subterranea</name>
    <dbReference type="NCBI Taxonomy" id="70186"/>
    <lineage>
        <taxon>Eukaryota</taxon>
        <taxon>Sar</taxon>
        <taxon>Rhizaria</taxon>
        <taxon>Endomyxa</taxon>
        <taxon>Phytomyxea</taxon>
        <taxon>Plasmodiophorida</taxon>
        <taxon>Plasmodiophoridae</taxon>
        <taxon>Spongospora</taxon>
    </lineage>
</organism>
<proteinExistence type="predicted"/>
<reference evidence="1" key="1">
    <citation type="submission" date="2015-04" db="EMBL/GenBank/DDBJ databases">
        <title>The genome sequence of the plant pathogenic Rhizarian Plasmodiophora brassicae reveals insights in its biotrophic life cycle and the origin of chitin synthesis.</title>
        <authorList>
            <person name="Schwelm A."/>
            <person name="Fogelqvist J."/>
            <person name="Knaust A."/>
            <person name="Julke S."/>
            <person name="Lilja T."/>
            <person name="Dhandapani V."/>
            <person name="Bonilla-Rosso G."/>
            <person name="Karlsson M."/>
            <person name="Shevchenko A."/>
            <person name="Choi S.R."/>
            <person name="Kim H.G."/>
            <person name="Park J.Y."/>
            <person name="Lim Y.P."/>
            <person name="Ludwig-Muller J."/>
            <person name="Dixelius C."/>
        </authorList>
    </citation>
    <scope>NUCLEOTIDE SEQUENCE</scope>
    <source>
        <tissue evidence="1">Potato root galls</tissue>
    </source>
</reference>